<dbReference type="AlphaFoldDB" id="A0A8S0FNG2"/>
<sequence length="218" mass="24808">MLTALIMNTGISIKTQHLYSAALRLYPQSPSAGFELLRFGRVINTEHETLIPANAPLWRTVSYPGGQGVINLAADVVTKFSDGDFPHWSGWRLVDDDADSNSQCNSVILRGGGFTDFRQMICHFPLEWCNTGIEARYGWLKEGVIQERQENEANSDLSLGTDYYRPNNVEYNTTGDSHGESPSSQLYQKCQICLMNSQMLMKMPSEFYYWEKKTGRRW</sequence>
<evidence type="ECO:0000313" key="2">
    <source>
        <dbReference type="Proteomes" id="UP000467488"/>
    </source>
</evidence>
<evidence type="ECO:0000313" key="1">
    <source>
        <dbReference type="EMBL" id="BBU81490.1"/>
    </source>
</evidence>
<accession>A0A8S0FNG2</accession>
<dbReference type="Proteomes" id="UP000467488">
    <property type="component" value="Chromosome"/>
</dbReference>
<reference evidence="1 2" key="1">
    <citation type="submission" date="2020-01" db="EMBL/GenBank/DDBJ databases">
        <title>Dynamics of blaIMP-6 dissemination in carbapenem resistant Enterobacteriacea isolated from regional surveillance in Osaka, Japan.</title>
        <authorList>
            <person name="Abe R."/>
            <person name="Akeda Y."/>
            <person name="Sugawara Y."/>
            <person name="Yamamoto N."/>
            <person name="Tomono K."/>
            <person name="Takeuchi D."/>
            <person name="Kawahara R."/>
            <person name="Hamada S."/>
        </authorList>
    </citation>
    <scope>NUCLEOTIDE SEQUENCE [LARGE SCALE GENOMIC DNA]</scope>
    <source>
        <strain evidence="1 2">E300</strain>
    </source>
</reference>
<organism evidence="1 2">
    <name type="scientific">Escherichia coli</name>
    <dbReference type="NCBI Taxonomy" id="562"/>
    <lineage>
        <taxon>Bacteria</taxon>
        <taxon>Pseudomonadati</taxon>
        <taxon>Pseudomonadota</taxon>
        <taxon>Gammaproteobacteria</taxon>
        <taxon>Enterobacterales</taxon>
        <taxon>Enterobacteriaceae</taxon>
        <taxon>Escherichia</taxon>
    </lineage>
</organism>
<proteinExistence type="predicted"/>
<dbReference type="EMBL" id="AP022360">
    <property type="protein sequence ID" value="BBU81490.1"/>
    <property type="molecule type" value="Genomic_DNA"/>
</dbReference>
<protein>
    <submittedName>
        <fullName evidence="1">Uncharacterized protein</fullName>
    </submittedName>
</protein>
<name>A0A8S0FNG2_ECOLX</name>
<gene>
    <name evidence="1" type="ORF">EIMP300_28900</name>
</gene>